<accession>A0A1B8TTD1</accession>
<feature type="transmembrane region" description="Helical" evidence="1">
    <location>
        <begin position="126"/>
        <end position="150"/>
    </location>
</feature>
<comment type="caution">
    <text evidence="2">The sequence shown here is derived from an EMBL/GenBank/DDBJ whole genome shotgun (WGS) entry which is preliminary data.</text>
</comment>
<feature type="transmembrane region" description="Helical" evidence="1">
    <location>
        <begin position="42"/>
        <end position="63"/>
    </location>
</feature>
<keyword evidence="1" id="KW-0812">Transmembrane</keyword>
<reference evidence="3" key="1">
    <citation type="submission" date="2016-02" db="EMBL/GenBank/DDBJ databases">
        <authorList>
            <person name="Shin S.-K."/>
            <person name="Yi H."/>
            <person name="Kim E."/>
        </authorList>
    </citation>
    <scope>NUCLEOTIDE SEQUENCE [LARGE SCALE GENOMIC DNA]</scope>
    <source>
        <strain evidence="3">LPB0003</strain>
    </source>
</reference>
<dbReference type="STRING" id="1774273.LPB03_12250"/>
<gene>
    <name evidence="2" type="ORF">LPB3_12265</name>
</gene>
<evidence type="ECO:0000256" key="1">
    <source>
        <dbReference type="SAM" id="Phobius"/>
    </source>
</evidence>
<keyword evidence="3" id="KW-1185">Reference proteome</keyword>
<protein>
    <recommendedName>
        <fullName evidence="4">Beta-carotene 15,15'-monooxygenase</fullName>
    </recommendedName>
</protein>
<keyword evidence="1" id="KW-0472">Membrane</keyword>
<feature type="transmembrane region" description="Helical" evidence="1">
    <location>
        <begin position="289"/>
        <end position="308"/>
    </location>
</feature>
<dbReference type="RefSeq" id="WP_065319884.1">
    <property type="nucleotide sequence ID" value="NZ_CAXBLX010000009.1"/>
</dbReference>
<proteinExistence type="predicted"/>
<organism evidence="2 3">
    <name type="scientific">Polaribacter vadi</name>
    <dbReference type="NCBI Taxonomy" id="1774273"/>
    <lineage>
        <taxon>Bacteria</taxon>
        <taxon>Pseudomonadati</taxon>
        <taxon>Bacteroidota</taxon>
        <taxon>Flavobacteriia</taxon>
        <taxon>Flavobacteriales</taxon>
        <taxon>Flavobacteriaceae</taxon>
    </lineage>
</organism>
<feature type="transmembrane region" description="Helical" evidence="1">
    <location>
        <begin position="241"/>
        <end position="259"/>
    </location>
</feature>
<sequence length="309" mass="36346">MLANFLNKSKPINFIGLLILFFVSLSYAFYTTILAESSYSNMLLKFGALTLFFLVIFFFFNFVNSKNRLTFDNSYAYFLFSILLIAVLAELLNYSILIKTIIYLLFLRKIYSLRSNRNVTEKLFDSGFWLGIFFIIEPLSILLFILVYSAIFLHNKITIRTLLTPIIGFISPLIIYFAYNFWFEKTEEFNSLFYFDMKPDLEFYSSTKYLWLVYTTFFLTVFAIIFKSATTLSINNRFRRNWIILIINFFLMLLFIFLTPEKNGSELIYNLFPTSIILANGVELIKKKIIKNIVLYLFLIGGIVSCFVL</sequence>
<feature type="transmembrane region" description="Helical" evidence="1">
    <location>
        <begin position="209"/>
        <end position="229"/>
    </location>
</feature>
<dbReference type="Pfam" id="PF19992">
    <property type="entry name" value="DUF6427"/>
    <property type="match status" value="1"/>
</dbReference>
<keyword evidence="1" id="KW-1133">Transmembrane helix</keyword>
<dbReference type="OrthoDB" id="1439867at2"/>
<evidence type="ECO:0000313" key="2">
    <source>
        <dbReference type="EMBL" id="OBY62907.1"/>
    </source>
</evidence>
<dbReference type="Proteomes" id="UP000092584">
    <property type="component" value="Unassembled WGS sequence"/>
</dbReference>
<feature type="transmembrane region" description="Helical" evidence="1">
    <location>
        <begin position="12"/>
        <end position="30"/>
    </location>
</feature>
<evidence type="ECO:0000313" key="3">
    <source>
        <dbReference type="Proteomes" id="UP000092584"/>
    </source>
</evidence>
<dbReference type="EMBL" id="LSFM01000023">
    <property type="protein sequence ID" value="OBY62907.1"/>
    <property type="molecule type" value="Genomic_DNA"/>
</dbReference>
<name>A0A1B8TTD1_9FLAO</name>
<dbReference type="InterPro" id="IPR045625">
    <property type="entry name" value="DUF6427"/>
</dbReference>
<feature type="transmembrane region" description="Helical" evidence="1">
    <location>
        <begin position="162"/>
        <end position="182"/>
    </location>
</feature>
<feature type="transmembrane region" description="Helical" evidence="1">
    <location>
        <begin position="75"/>
        <end position="106"/>
    </location>
</feature>
<dbReference type="KEGG" id="pob:LPB03_12250"/>
<dbReference type="AlphaFoldDB" id="A0A1B8TTD1"/>
<evidence type="ECO:0008006" key="4">
    <source>
        <dbReference type="Google" id="ProtNLM"/>
    </source>
</evidence>